<dbReference type="PROSITE" id="PS50005">
    <property type="entry name" value="TPR"/>
    <property type="match status" value="1"/>
</dbReference>
<accession>A0A3S0VKS1</accession>
<sequence length="342" mass="39522">MNGKEKHSKKDNIILFPDLAGRLVDKGLDQLAKKDFREAAALFTQARELDPENPDLNVGLVVSLVELGLYPEAKDLCRELLNKGIGDYFQVVNIYLMVLLQLNEHEEMSSTIKALLEDDHIPPDKIEHFEKMLQFSQRVKEEKQHQEIIKEEKIHHEIETDGLFADKTESEILLTITRLAEVNIRPYVPEIRQFLLDEQANPFYKTVLINIMKEQEYDKEIDVSKFNETVTIIPAGLGDVLESEFIVEVTKIAEKRLGQENPTLLDMVKSLIERHNFIFYPNDPSENRFEEWAAAYQVLAEEYQGMKPDAEEIADLYRINAASIMHLVSHLKEIEEISYPTI</sequence>
<organism evidence="2 3">
    <name type="scientific">Peribacillus cavernae</name>
    <dbReference type="NCBI Taxonomy" id="1674310"/>
    <lineage>
        <taxon>Bacteria</taxon>
        <taxon>Bacillati</taxon>
        <taxon>Bacillota</taxon>
        <taxon>Bacilli</taxon>
        <taxon>Bacillales</taxon>
        <taxon>Bacillaceae</taxon>
        <taxon>Peribacillus</taxon>
    </lineage>
</organism>
<keyword evidence="3" id="KW-1185">Reference proteome</keyword>
<feature type="repeat" description="TPR" evidence="1">
    <location>
        <begin position="20"/>
        <end position="53"/>
    </location>
</feature>
<gene>
    <name evidence="2" type="ORF">ELQ35_14385</name>
</gene>
<dbReference type="SUPFAM" id="SSF48452">
    <property type="entry name" value="TPR-like"/>
    <property type="match status" value="1"/>
</dbReference>
<name>A0A3S0VKS1_9BACI</name>
<comment type="caution">
    <text evidence="2">The sequence shown here is derived from an EMBL/GenBank/DDBJ whole genome shotgun (WGS) entry which is preliminary data.</text>
</comment>
<dbReference type="EMBL" id="RYZZ01000020">
    <property type="protein sequence ID" value="RUQ27723.1"/>
    <property type="molecule type" value="Genomic_DNA"/>
</dbReference>
<evidence type="ECO:0000313" key="2">
    <source>
        <dbReference type="EMBL" id="RUQ27723.1"/>
    </source>
</evidence>
<evidence type="ECO:0000313" key="3">
    <source>
        <dbReference type="Proteomes" id="UP000267430"/>
    </source>
</evidence>
<dbReference type="SUPFAM" id="SSF116965">
    <property type="entry name" value="Hypothetical protein MPN330"/>
    <property type="match status" value="1"/>
</dbReference>
<evidence type="ECO:0000256" key="1">
    <source>
        <dbReference type="PROSITE-ProRule" id="PRU00339"/>
    </source>
</evidence>
<protein>
    <submittedName>
        <fullName evidence="2">Tetratricopeptide repeat protein</fullName>
    </submittedName>
</protein>
<dbReference type="RefSeq" id="WP_126865517.1">
    <property type="nucleotide sequence ID" value="NZ_JAUSTX010000008.1"/>
</dbReference>
<proteinExistence type="predicted"/>
<keyword evidence="1" id="KW-0802">TPR repeat</keyword>
<dbReference type="Proteomes" id="UP000267430">
    <property type="component" value="Unassembled WGS sequence"/>
</dbReference>
<reference evidence="2 3" key="1">
    <citation type="submission" date="2018-12" db="EMBL/GenBank/DDBJ databases">
        <title>Bacillus chawlae sp. nov., Bacillus glennii sp. nov., and Bacillus saganii sp. nov. Isolated from the Vehicle Assembly Building at Kennedy Space Center where the Viking Spacecraft were Assembled.</title>
        <authorList>
            <person name="Seuylemezian A."/>
            <person name="Vaishampayan P."/>
        </authorList>
    </citation>
    <scope>NUCLEOTIDE SEQUENCE [LARGE SCALE GENOMIC DNA]</scope>
    <source>
        <strain evidence="2 3">L5</strain>
    </source>
</reference>
<dbReference type="InterPro" id="IPR019734">
    <property type="entry name" value="TPR_rpt"/>
</dbReference>
<dbReference type="OrthoDB" id="2364593at2"/>
<dbReference type="Pfam" id="PF14559">
    <property type="entry name" value="TPR_19"/>
    <property type="match status" value="1"/>
</dbReference>
<dbReference type="InterPro" id="IPR011990">
    <property type="entry name" value="TPR-like_helical_dom_sf"/>
</dbReference>
<dbReference type="Gene3D" id="1.25.40.10">
    <property type="entry name" value="Tetratricopeptide repeat domain"/>
    <property type="match status" value="1"/>
</dbReference>
<dbReference type="AlphaFoldDB" id="A0A3S0VKS1"/>